<dbReference type="Proteomes" id="UP001375743">
    <property type="component" value="Unassembled WGS sequence"/>
</dbReference>
<evidence type="ECO:0000313" key="1">
    <source>
        <dbReference type="EMBL" id="MEK0084674.1"/>
    </source>
</evidence>
<dbReference type="EC" id="3.1.2.-" evidence="1"/>
<dbReference type="RefSeq" id="WP_418160526.1">
    <property type="nucleotide sequence ID" value="NZ_JBBLZC010000017.1"/>
</dbReference>
<dbReference type="PANTHER" id="PTHR31793">
    <property type="entry name" value="4-HYDROXYBENZOYL-COA THIOESTERASE FAMILY MEMBER"/>
    <property type="match status" value="1"/>
</dbReference>
<dbReference type="EMBL" id="JBBLZC010000017">
    <property type="protein sequence ID" value="MEK0084674.1"/>
    <property type="molecule type" value="Genomic_DNA"/>
</dbReference>
<dbReference type="SUPFAM" id="SSF54637">
    <property type="entry name" value="Thioesterase/thiol ester dehydrase-isomerase"/>
    <property type="match status" value="1"/>
</dbReference>
<dbReference type="InterPro" id="IPR029069">
    <property type="entry name" value="HotDog_dom_sf"/>
</dbReference>
<reference evidence="1 2" key="1">
    <citation type="submission" date="2024-01" db="EMBL/GenBank/DDBJ databases">
        <title>Multi-omics insights into the function and evolution of sodium benzoate biodegradation pathways in Benzoatithermus flavus gen. nov., sp. nov. from hot spring.</title>
        <authorList>
            <person name="Hu C.-J."/>
            <person name="Li W.-J."/>
        </authorList>
    </citation>
    <scope>NUCLEOTIDE SEQUENCE [LARGE SCALE GENOMIC DNA]</scope>
    <source>
        <strain evidence="1 2">SYSU G07066</strain>
    </source>
</reference>
<proteinExistence type="predicted"/>
<dbReference type="GO" id="GO:0016787">
    <property type="term" value="F:hydrolase activity"/>
    <property type="evidence" value="ECO:0007669"/>
    <property type="project" value="UniProtKB-KW"/>
</dbReference>
<dbReference type="Pfam" id="PF13279">
    <property type="entry name" value="4HBT_2"/>
    <property type="match status" value="1"/>
</dbReference>
<keyword evidence="2" id="KW-1185">Reference proteome</keyword>
<dbReference type="CDD" id="cd00586">
    <property type="entry name" value="4HBT"/>
    <property type="match status" value="1"/>
</dbReference>
<sequence>MASDTATAPFRSRRLVRLADCDPVGVVYFPRYFDLFHGLIEDWFGQGLGLDYWRLLREDGLAFPVAHAEADYRASSRMGETLDLELRIERLGERSLTLRIDVSGAVDGAVRVKGRLVTVATDLASGRSVPIPEDLRAVFRRYVGRCGREVA</sequence>
<organism evidence="1 2">
    <name type="scientific">Benzoatithermus flavus</name>
    <dbReference type="NCBI Taxonomy" id="3108223"/>
    <lineage>
        <taxon>Bacteria</taxon>
        <taxon>Pseudomonadati</taxon>
        <taxon>Pseudomonadota</taxon>
        <taxon>Alphaproteobacteria</taxon>
        <taxon>Geminicoccales</taxon>
        <taxon>Geminicoccaceae</taxon>
        <taxon>Benzoatithermus</taxon>
    </lineage>
</organism>
<comment type="caution">
    <text evidence="1">The sequence shown here is derived from an EMBL/GenBank/DDBJ whole genome shotgun (WGS) entry which is preliminary data.</text>
</comment>
<protein>
    <submittedName>
        <fullName evidence="1">Thioesterase family protein</fullName>
        <ecNumber evidence="1">3.1.2.-</ecNumber>
    </submittedName>
</protein>
<keyword evidence="1" id="KW-0378">Hydrolase</keyword>
<evidence type="ECO:0000313" key="2">
    <source>
        <dbReference type="Proteomes" id="UP001375743"/>
    </source>
</evidence>
<name>A0ABU8XWB7_9PROT</name>
<accession>A0ABU8XWB7</accession>
<dbReference type="Gene3D" id="3.10.129.10">
    <property type="entry name" value="Hotdog Thioesterase"/>
    <property type="match status" value="1"/>
</dbReference>
<gene>
    <name evidence="1" type="ORF">U1T56_16075</name>
</gene>
<dbReference type="PANTHER" id="PTHR31793:SF24">
    <property type="entry name" value="LONG-CHAIN ACYL-COA THIOESTERASE FADM"/>
    <property type="match status" value="1"/>
</dbReference>
<dbReference type="InterPro" id="IPR050563">
    <property type="entry name" value="4-hydroxybenzoyl-CoA_TE"/>
</dbReference>